<reference evidence="3" key="1">
    <citation type="journal article" date="2020" name="Stud. Mycol.">
        <title>101 Dothideomycetes genomes: a test case for predicting lifestyles and emergence of pathogens.</title>
        <authorList>
            <person name="Haridas S."/>
            <person name="Albert R."/>
            <person name="Binder M."/>
            <person name="Bloem J."/>
            <person name="Labutti K."/>
            <person name="Salamov A."/>
            <person name="Andreopoulos B."/>
            <person name="Baker S."/>
            <person name="Barry K."/>
            <person name="Bills G."/>
            <person name="Bluhm B."/>
            <person name="Cannon C."/>
            <person name="Castanera R."/>
            <person name="Culley D."/>
            <person name="Daum C."/>
            <person name="Ezra D."/>
            <person name="Gonzalez J."/>
            <person name="Henrissat B."/>
            <person name="Kuo A."/>
            <person name="Liang C."/>
            <person name="Lipzen A."/>
            <person name="Lutzoni F."/>
            <person name="Magnuson J."/>
            <person name="Mondo S."/>
            <person name="Nolan M."/>
            <person name="Ohm R."/>
            <person name="Pangilinan J."/>
            <person name="Park H.-J."/>
            <person name="Ramirez L."/>
            <person name="Alfaro M."/>
            <person name="Sun H."/>
            <person name="Tritt A."/>
            <person name="Yoshinaga Y."/>
            <person name="Zwiers L.-H."/>
            <person name="Turgeon B."/>
            <person name="Goodwin S."/>
            <person name="Spatafora J."/>
            <person name="Crous P."/>
            <person name="Grigoriev I."/>
        </authorList>
    </citation>
    <scope>NUCLEOTIDE SEQUENCE</scope>
    <source>
        <strain evidence="3">CBS 379.55</strain>
    </source>
</reference>
<dbReference type="Pfam" id="PF10373">
    <property type="entry name" value="EST1_DNA_bind"/>
    <property type="match status" value="1"/>
</dbReference>
<dbReference type="PANTHER" id="PTHR15696:SF0">
    <property type="entry name" value="TELOMERASE-BINDING PROTEIN EST1A"/>
    <property type="match status" value="1"/>
</dbReference>
<dbReference type="InterPro" id="IPR011990">
    <property type="entry name" value="TPR-like_helical_dom_sf"/>
</dbReference>
<evidence type="ECO:0000259" key="2">
    <source>
        <dbReference type="Pfam" id="PF10373"/>
    </source>
</evidence>
<dbReference type="PANTHER" id="PTHR15696">
    <property type="entry name" value="SMG-7 SUPPRESSOR WITH MORPHOLOGICAL EFFECT ON GENITALIA PROTEIN 7"/>
    <property type="match status" value="1"/>
</dbReference>
<evidence type="ECO:0000313" key="4">
    <source>
        <dbReference type="Proteomes" id="UP000800097"/>
    </source>
</evidence>
<dbReference type="GO" id="GO:0042162">
    <property type="term" value="F:telomeric DNA binding"/>
    <property type="evidence" value="ECO:0007669"/>
    <property type="project" value="TreeGrafter"/>
</dbReference>
<protein>
    <recommendedName>
        <fullName evidence="2">DNA/RNA-binding domain-containing protein</fullName>
    </recommendedName>
</protein>
<dbReference type="EMBL" id="ML986487">
    <property type="protein sequence ID" value="KAF2278984.1"/>
    <property type="molecule type" value="Genomic_DNA"/>
</dbReference>
<dbReference type="OrthoDB" id="2017974at2759"/>
<accession>A0A6A6JRT7</accession>
<sequence>QLQPGANGSRIVDPRYPDLLFRPDSRLVSQKHMMLEVQNIYARLTMVENQCITVEGQTTKPSGIQPPFSWQWLTALHITLLHEHCDFFLALQYPSLPPTFHGLAIRYDMPARLWRHGVGSFLKLLRRCHPESNEYMISFVYRALQILTWLYEAVPAFQDSWMEYLGDLAQYPMTFTQDREPWLRVARYWYCKAANMNPSIGHLYHHLGVIARPNALQELYYFARSLTCVERFKLARDSILKLLDDPIEGLPSNSFSHVPPIHRSYIQAHGVLLKKLSPQTFEDAKFAFQNQLDSYIGRVTTTWKEEGVYIAVTNISGLFNYGADDSILRLALQLHEKGSRTGSSDSIRSSTPAPSPSSPSITRAEVPAKLETLLGNFAVSRAYDLTMTTLSLVLQRKGDKNVLPHVYILLGFFANIAPVEYVNQLNNGAPWSEIASFLNALLLERPDQFVPGPVFGADKEDNQPLPEDYQIRGQIWSQSYFPDSWFSRERDEEDYYLELPSTTNSRTKRIFRLGYYLSTFNCWMVYNQAWHTFSAINP</sequence>
<feature type="region of interest" description="Disordered" evidence="1">
    <location>
        <begin position="339"/>
        <end position="362"/>
    </location>
</feature>
<feature type="domain" description="DNA/RNA-binding" evidence="2">
    <location>
        <begin position="186"/>
        <end position="249"/>
    </location>
</feature>
<evidence type="ECO:0000256" key="1">
    <source>
        <dbReference type="SAM" id="MobiDB-lite"/>
    </source>
</evidence>
<evidence type="ECO:0000313" key="3">
    <source>
        <dbReference type="EMBL" id="KAF2278984.1"/>
    </source>
</evidence>
<dbReference type="GO" id="GO:0000184">
    <property type="term" value="P:nuclear-transcribed mRNA catabolic process, nonsense-mediated decay"/>
    <property type="evidence" value="ECO:0007669"/>
    <property type="project" value="TreeGrafter"/>
</dbReference>
<name>A0A6A6JRT7_WESOR</name>
<dbReference type="Proteomes" id="UP000800097">
    <property type="component" value="Unassembled WGS sequence"/>
</dbReference>
<proteinExistence type="predicted"/>
<dbReference type="GeneID" id="54555298"/>
<dbReference type="RefSeq" id="XP_033656523.1">
    <property type="nucleotide sequence ID" value="XM_033802123.1"/>
</dbReference>
<dbReference type="AlphaFoldDB" id="A0A6A6JRT7"/>
<dbReference type="GO" id="GO:0070034">
    <property type="term" value="F:telomerase RNA binding"/>
    <property type="evidence" value="ECO:0007669"/>
    <property type="project" value="TreeGrafter"/>
</dbReference>
<dbReference type="GO" id="GO:0005697">
    <property type="term" value="C:telomerase holoenzyme complex"/>
    <property type="evidence" value="ECO:0007669"/>
    <property type="project" value="TreeGrafter"/>
</dbReference>
<dbReference type="SUPFAM" id="SSF48452">
    <property type="entry name" value="TPR-like"/>
    <property type="match status" value="1"/>
</dbReference>
<keyword evidence="4" id="KW-1185">Reference proteome</keyword>
<dbReference type="InterPro" id="IPR018834">
    <property type="entry name" value="DNA/RNA-bd_Est1-type"/>
</dbReference>
<gene>
    <name evidence="3" type="ORF">EI97DRAFT_484742</name>
</gene>
<feature type="non-terminal residue" evidence="3">
    <location>
        <position position="1"/>
    </location>
</feature>
<dbReference type="InterPro" id="IPR045153">
    <property type="entry name" value="Est1/Ebs1-like"/>
</dbReference>
<dbReference type="Gene3D" id="1.25.40.10">
    <property type="entry name" value="Tetratricopeptide repeat domain"/>
    <property type="match status" value="1"/>
</dbReference>
<feature type="compositionally biased region" description="Low complexity" evidence="1">
    <location>
        <begin position="340"/>
        <end position="362"/>
    </location>
</feature>
<organism evidence="3 4">
    <name type="scientific">Westerdykella ornata</name>
    <dbReference type="NCBI Taxonomy" id="318751"/>
    <lineage>
        <taxon>Eukaryota</taxon>
        <taxon>Fungi</taxon>
        <taxon>Dikarya</taxon>
        <taxon>Ascomycota</taxon>
        <taxon>Pezizomycotina</taxon>
        <taxon>Dothideomycetes</taxon>
        <taxon>Pleosporomycetidae</taxon>
        <taxon>Pleosporales</taxon>
        <taxon>Sporormiaceae</taxon>
        <taxon>Westerdykella</taxon>
    </lineage>
</organism>